<evidence type="ECO:0000313" key="3">
    <source>
        <dbReference type="Proteomes" id="UP000014760"/>
    </source>
</evidence>
<accession>R7U7L8</accession>
<dbReference type="EnsemblMetazoa" id="CapteT198259">
    <property type="protein sequence ID" value="CapteP198259"/>
    <property type="gene ID" value="CapteG198259"/>
</dbReference>
<evidence type="ECO:0000313" key="1">
    <source>
        <dbReference type="EMBL" id="ELT99671.1"/>
    </source>
</evidence>
<dbReference type="EMBL" id="AMQN01009935">
    <property type="status" value="NOT_ANNOTATED_CDS"/>
    <property type="molecule type" value="Genomic_DNA"/>
</dbReference>
<dbReference type="EMBL" id="AMQN01009936">
    <property type="status" value="NOT_ANNOTATED_CDS"/>
    <property type="molecule type" value="Genomic_DNA"/>
</dbReference>
<sequence length="203" mass="23065">MNGANVDNANQWIVHWNPVKSKLNEMRPDPPACIAHTSMFADLCLKLHVLEVAHVYYRTQCGNLPENRINDNASDVFNCVDGCKDDISRGFVVRFNEALAIAYHLCVQKRYNCVDGLQSASLLILSYFKSHNGQINSKTFGQSVCFPLSRGNQRILTERSEDQDAISEYWRSEVRREERTGKQAHPSLSDSKYLEGTDLLHCL</sequence>
<reference evidence="3" key="1">
    <citation type="submission" date="2012-12" db="EMBL/GenBank/DDBJ databases">
        <authorList>
            <person name="Hellsten U."/>
            <person name="Grimwood J."/>
            <person name="Chapman J.A."/>
            <person name="Shapiro H."/>
            <person name="Aerts A."/>
            <person name="Otillar R.P."/>
            <person name="Terry A.Y."/>
            <person name="Boore J.L."/>
            <person name="Simakov O."/>
            <person name="Marletaz F."/>
            <person name="Cho S.-J."/>
            <person name="Edsinger-Gonzales E."/>
            <person name="Havlak P."/>
            <person name="Kuo D.-H."/>
            <person name="Larsson T."/>
            <person name="Lv J."/>
            <person name="Arendt D."/>
            <person name="Savage R."/>
            <person name="Osoegawa K."/>
            <person name="de Jong P."/>
            <person name="Lindberg D.R."/>
            <person name="Seaver E.C."/>
            <person name="Weisblat D.A."/>
            <person name="Putnam N.H."/>
            <person name="Grigoriev I.V."/>
            <person name="Rokhsar D.S."/>
        </authorList>
    </citation>
    <scope>NUCLEOTIDE SEQUENCE</scope>
    <source>
        <strain evidence="3">I ESC-2004</strain>
    </source>
</reference>
<organism evidence="1">
    <name type="scientific">Capitella teleta</name>
    <name type="common">Polychaete worm</name>
    <dbReference type="NCBI Taxonomy" id="283909"/>
    <lineage>
        <taxon>Eukaryota</taxon>
        <taxon>Metazoa</taxon>
        <taxon>Spiralia</taxon>
        <taxon>Lophotrochozoa</taxon>
        <taxon>Annelida</taxon>
        <taxon>Polychaeta</taxon>
        <taxon>Sedentaria</taxon>
        <taxon>Scolecida</taxon>
        <taxon>Capitellidae</taxon>
        <taxon>Capitella</taxon>
    </lineage>
</organism>
<reference evidence="1 3" key="2">
    <citation type="journal article" date="2013" name="Nature">
        <title>Insights into bilaterian evolution from three spiralian genomes.</title>
        <authorList>
            <person name="Simakov O."/>
            <person name="Marletaz F."/>
            <person name="Cho S.J."/>
            <person name="Edsinger-Gonzales E."/>
            <person name="Havlak P."/>
            <person name="Hellsten U."/>
            <person name="Kuo D.H."/>
            <person name="Larsson T."/>
            <person name="Lv J."/>
            <person name="Arendt D."/>
            <person name="Savage R."/>
            <person name="Osoegawa K."/>
            <person name="de Jong P."/>
            <person name="Grimwood J."/>
            <person name="Chapman J.A."/>
            <person name="Shapiro H."/>
            <person name="Aerts A."/>
            <person name="Otillar R.P."/>
            <person name="Terry A.Y."/>
            <person name="Boore J.L."/>
            <person name="Grigoriev I.V."/>
            <person name="Lindberg D.R."/>
            <person name="Seaver E.C."/>
            <person name="Weisblat D.A."/>
            <person name="Putnam N.H."/>
            <person name="Rokhsar D.S."/>
        </authorList>
    </citation>
    <scope>NUCLEOTIDE SEQUENCE</scope>
    <source>
        <strain evidence="1 3">I ESC-2004</strain>
    </source>
</reference>
<dbReference type="AlphaFoldDB" id="R7U7L8"/>
<dbReference type="Proteomes" id="UP000014760">
    <property type="component" value="Unassembled WGS sequence"/>
</dbReference>
<keyword evidence="3" id="KW-1185">Reference proteome</keyword>
<gene>
    <name evidence="1" type="ORF">CAPTEDRAFT_198259</name>
</gene>
<protein>
    <submittedName>
        <fullName evidence="1 2">Uncharacterized protein</fullName>
    </submittedName>
</protein>
<dbReference type="OrthoDB" id="5798249at2759"/>
<evidence type="ECO:0000313" key="2">
    <source>
        <dbReference type="EnsemblMetazoa" id="CapteP198259"/>
    </source>
</evidence>
<proteinExistence type="predicted"/>
<reference evidence="2" key="3">
    <citation type="submission" date="2015-06" db="UniProtKB">
        <authorList>
            <consortium name="EnsemblMetazoa"/>
        </authorList>
    </citation>
    <scope>IDENTIFICATION</scope>
</reference>
<dbReference type="HOGENOM" id="CLU_1350047_0_0_1"/>
<name>R7U7L8_CAPTE</name>
<dbReference type="EMBL" id="KB306649">
    <property type="protein sequence ID" value="ELT99671.1"/>
    <property type="molecule type" value="Genomic_DNA"/>
</dbReference>